<evidence type="ECO:0000313" key="2">
    <source>
        <dbReference type="Proteomes" id="UP000054018"/>
    </source>
</evidence>
<evidence type="ECO:0000313" key="1">
    <source>
        <dbReference type="EMBL" id="KIK19379.1"/>
    </source>
</evidence>
<gene>
    <name evidence="1" type="ORF">PISMIDRAFT_629402</name>
</gene>
<dbReference type="HOGENOM" id="CLU_2284178_0_0_1"/>
<feature type="non-terminal residue" evidence="1">
    <location>
        <position position="85"/>
    </location>
</feature>
<name>A0A0C9YZI1_9AGAM</name>
<dbReference type="EMBL" id="KN833785">
    <property type="protein sequence ID" value="KIK19379.1"/>
    <property type="molecule type" value="Genomic_DNA"/>
</dbReference>
<dbReference type="OrthoDB" id="3232986at2759"/>
<keyword evidence="2" id="KW-1185">Reference proteome</keyword>
<dbReference type="AlphaFoldDB" id="A0A0C9YZI1"/>
<accession>A0A0C9YZI1</accession>
<protein>
    <submittedName>
        <fullName evidence="1">Uncharacterized protein</fullName>
    </submittedName>
</protein>
<sequence>MDFCYHIQAYCITDGDIESIGSVLHEFHLHKHLILNAGLDHGKGNKPINNWHIPKLRLMQSIVPSIPRVGVSIQWSADLTEHAHI</sequence>
<organism evidence="1 2">
    <name type="scientific">Pisolithus microcarpus 441</name>
    <dbReference type="NCBI Taxonomy" id="765257"/>
    <lineage>
        <taxon>Eukaryota</taxon>
        <taxon>Fungi</taxon>
        <taxon>Dikarya</taxon>
        <taxon>Basidiomycota</taxon>
        <taxon>Agaricomycotina</taxon>
        <taxon>Agaricomycetes</taxon>
        <taxon>Agaricomycetidae</taxon>
        <taxon>Boletales</taxon>
        <taxon>Sclerodermatineae</taxon>
        <taxon>Pisolithaceae</taxon>
        <taxon>Pisolithus</taxon>
    </lineage>
</organism>
<dbReference type="Proteomes" id="UP000054018">
    <property type="component" value="Unassembled WGS sequence"/>
</dbReference>
<reference evidence="2" key="2">
    <citation type="submission" date="2015-01" db="EMBL/GenBank/DDBJ databases">
        <title>Evolutionary Origins and Diversification of the Mycorrhizal Mutualists.</title>
        <authorList>
            <consortium name="DOE Joint Genome Institute"/>
            <consortium name="Mycorrhizal Genomics Consortium"/>
            <person name="Kohler A."/>
            <person name="Kuo A."/>
            <person name="Nagy L.G."/>
            <person name="Floudas D."/>
            <person name="Copeland A."/>
            <person name="Barry K.W."/>
            <person name="Cichocki N."/>
            <person name="Veneault-Fourrey C."/>
            <person name="LaButti K."/>
            <person name="Lindquist E.A."/>
            <person name="Lipzen A."/>
            <person name="Lundell T."/>
            <person name="Morin E."/>
            <person name="Murat C."/>
            <person name="Riley R."/>
            <person name="Ohm R."/>
            <person name="Sun H."/>
            <person name="Tunlid A."/>
            <person name="Henrissat B."/>
            <person name="Grigoriev I.V."/>
            <person name="Hibbett D.S."/>
            <person name="Martin F."/>
        </authorList>
    </citation>
    <scope>NUCLEOTIDE SEQUENCE [LARGE SCALE GENOMIC DNA]</scope>
    <source>
        <strain evidence="2">441</strain>
    </source>
</reference>
<proteinExistence type="predicted"/>
<reference evidence="1 2" key="1">
    <citation type="submission" date="2014-04" db="EMBL/GenBank/DDBJ databases">
        <authorList>
            <consortium name="DOE Joint Genome Institute"/>
            <person name="Kuo A."/>
            <person name="Kohler A."/>
            <person name="Costa M.D."/>
            <person name="Nagy L.G."/>
            <person name="Floudas D."/>
            <person name="Copeland A."/>
            <person name="Barry K.W."/>
            <person name="Cichocki N."/>
            <person name="Veneault-Fourrey C."/>
            <person name="LaButti K."/>
            <person name="Lindquist E.A."/>
            <person name="Lipzen A."/>
            <person name="Lundell T."/>
            <person name="Morin E."/>
            <person name="Murat C."/>
            <person name="Sun H."/>
            <person name="Tunlid A."/>
            <person name="Henrissat B."/>
            <person name="Grigoriev I.V."/>
            <person name="Hibbett D.S."/>
            <person name="Martin F."/>
            <person name="Nordberg H.P."/>
            <person name="Cantor M.N."/>
            <person name="Hua S.X."/>
        </authorList>
    </citation>
    <scope>NUCLEOTIDE SEQUENCE [LARGE SCALE GENOMIC DNA]</scope>
    <source>
        <strain evidence="1 2">441</strain>
    </source>
</reference>